<feature type="signal peptide" evidence="1">
    <location>
        <begin position="1"/>
        <end position="19"/>
    </location>
</feature>
<evidence type="ECO:0000313" key="2">
    <source>
        <dbReference type="EMBL" id="MBC5605082.1"/>
    </source>
</evidence>
<reference evidence="2 3" key="1">
    <citation type="submission" date="2020-08" db="EMBL/GenBank/DDBJ databases">
        <title>Genome public.</title>
        <authorList>
            <person name="Liu C."/>
            <person name="Sun Q."/>
        </authorList>
    </citation>
    <scope>NUCLEOTIDE SEQUENCE [LARGE SCALE GENOMIC DNA]</scope>
    <source>
        <strain evidence="2 3">M27</strain>
    </source>
</reference>
<evidence type="ECO:0000256" key="1">
    <source>
        <dbReference type="SAM" id="SignalP"/>
    </source>
</evidence>
<dbReference type="EMBL" id="JACOOE010000004">
    <property type="protein sequence ID" value="MBC5605082.1"/>
    <property type="molecule type" value="Genomic_DNA"/>
</dbReference>
<keyword evidence="1" id="KW-0732">Signal</keyword>
<comment type="caution">
    <text evidence="2">The sequence shown here is derived from an EMBL/GenBank/DDBJ whole genome shotgun (WGS) entry which is preliminary data.</text>
</comment>
<dbReference type="RefSeq" id="WP_186967245.1">
    <property type="nucleotide sequence ID" value="NZ_JACOOE010000004.1"/>
</dbReference>
<name>A0ABR7CB96_9BACE</name>
<dbReference type="Proteomes" id="UP000600600">
    <property type="component" value="Unassembled WGS sequence"/>
</dbReference>
<proteinExistence type="predicted"/>
<keyword evidence="3" id="KW-1185">Reference proteome</keyword>
<evidence type="ECO:0000313" key="3">
    <source>
        <dbReference type="Proteomes" id="UP000600600"/>
    </source>
</evidence>
<organism evidence="2 3">
    <name type="scientific">Bacteroides difficilis</name>
    <dbReference type="NCBI Taxonomy" id="2763021"/>
    <lineage>
        <taxon>Bacteria</taxon>
        <taxon>Pseudomonadati</taxon>
        <taxon>Bacteroidota</taxon>
        <taxon>Bacteroidia</taxon>
        <taxon>Bacteroidales</taxon>
        <taxon>Bacteroidaceae</taxon>
        <taxon>Bacteroides</taxon>
    </lineage>
</organism>
<accession>A0ABR7CB96</accession>
<feature type="chain" id="PRO_5046814504" evidence="1">
    <location>
        <begin position="20"/>
        <end position="385"/>
    </location>
</feature>
<gene>
    <name evidence="2" type="ORF">H8S67_10420</name>
</gene>
<protein>
    <submittedName>
        <fullName evidence="2">Uncharacterized protein</fullName>
    </submittedName>
</protein>
<sequence>MKTTILGILIMLSYNYCFAQLKVENSTPKPEKEDVYDVSQDLYIQESHRGRYIGAPLDYKSYQKFINQRIFCISNEAFTSDGNRYALKRQLVKLDTPVAGTIQYKKKQLDFSINQIATYLYHPIIQSVKPQSSNVKVLDDMRGDNIKLPCYEKDGKNWKSYTMVLYNTRTSDYVGSRVVNKSISSAGHSYLIKKILTLDEALKLLEEDPQIKLVTKSENTHTFGERETYYYESLISGKTFLTQSVQNDILIKNNIDFGGSRDCESPIFLLESENGELFLTRLNEYKFKNSKFDTRTMSTVSAYTTYILENHIEYLKEKFIGKLYHIRRYPDPDIKGKIEDIVIRDNVLSVKYVNVETKEIGYRSMEWNSTGHLWVVAHADEIMPR</sequence>